<gene>
    <name evidence="2" type="ORF">R3P38DRAFT_2611930</name>
</gene>
<dbReference type="Pfam" id="PF20703">
    <property type="entry name" value="nSTAND1"/>
    <property type="match status" value="1"/>
</dbReference>
<evidence type="ECO:0000313" key="2">
    <source>
        <dbReference type="EMBL" id="KAK7042660.1"/>
    </source>
</evidence>
<evidence type="ECO:0000313" key="3">
    <source>
        <dbReference type="Proteomes" id="UP001362999"/>
    </source>
</evidence>
<dbReference type="AlphaFoldDB" id="A0AAW0CVE7"/>
<feature type="domain" description="Novel STAND NTPase 1" evidence="1">
    <location>
        <begin position="205"/>
        <end position="343"/>
    </location>
</feature>
<organism evidence="2 3">
    <name type="scientific">Favolaschia claudopus</name>
    <dbReference type="NCBI Taxonomy" id="2862362"/>
    <lineage>
        <taxon>Eukaryota</taxon>
        <taxon>Fungi</taxon>
        <taxon>Dikarya</taxon>
        <taxon>Basidiomycota</taxon>
        <taxon>Agaricomycotina</taxon>
        <taxon>Agaricomycetes</taxon>
        <taxon>Agaricomycetidae</taxon>
        <taxon>Agaricales</taxon>
        <taxon>Marasmiineae</taxon>
        <taxon>Mycenaceae</taxon>
        <taxon>Favolaschia</taxon>
    </lineage>
</organism>
<dbReference type="PANTHER" id="PTHR47691">
    <property type="entry name" value="REGULATOR-RELATED"/>
    <property type="match status" value="1"/>
</dbReference>
<dbReference type="GO" id="GO:0007166">
    <property type="term" value="P:cell surface receptor signaling pathway"/>
    <property type="evidence" value="ECO:0007669"/>
    <property type="project" value="InterPro"/>
</dbReference>
<comment type="caution">
    <text evidence="2">The sequence shown here is derived from an EMBL/GenBank/DDBJ whole genome shotgun (WGS) entry which is preliminary data.</text>
</comment>
<reference evidence="2 3" key="1">
    <citation type="journal article" date="2024" name="J Genomics">
        <title>Draft genome sequencing and assembly of Favolaschia claudopus CIRM-BRFM 2984 isolated from oak limbs.</title>
        <authorList>
            <person name="Navarro D."/>
            <person name="Drula E."/>
            <person name="Chaduli D."/>
            <person name="Cazenave R."/>
            <person name="Ahrendt S."/>
            <person name="Wang J."/>
            <person name="Lipzen A."/>
            <person name="Daum C."/>
            <person name="Barry K."/>
            <person name="Grigoriev I.V."/>
            <person name="Favel A."/>
            <person name="Rosso M.N."/>
            <person name="Martin F."/>
        </authorList>
    </citation>
    <scope>NUCLEOTIDE SEQUENCE [LARGE SCALE GENOMIC DNA]</scope>
    <source>
        <strain evidence="2 3">CIRM-BRFM 2984</strain>
    </source>
</reference>
<dbReference type="CDD" id="cd21037">
    <property type="entry name" value="MLKL_NTD"/>
    <property type="match status" value="1"/>
</dbReference>
<proteinExistence type="predicted"/>
<accession>A0AAW0CVE7</accession>
<dbReference type="Gene3D" id="1.25.40.10">
    <property type="entry name" value="Tetratricopeptide repeat domain"/>
    <property type="match status" value="1"/>
</dbReference>
<dbReference type="InterPro" id="IPR027417">
    <property type="entry name" value="P-loop_NTPase"/>
</dbReference>
<protein>
    <submittedName>
        <fullName evidence="2">ATPase-AAA-core domain-containing protein</fullName>
    </submittedName>
</protein>
<keyword evidence="3" id="KW-1185">Reference proteome</keyword>
<dbReference type="SUPFAM" id="SSF48452">
    <property type="entry name" value="TPR-like"/>
    <property type="match status" value="1"/>
</dbReference>
<dbReference type="InterPro" id="IPR059179">
    <property type="entry name" value="MLKL-like_MCAfunc"/>
</dbReference>
<dbReference type="SUPFAM" id="SSF52540">
    <property type="entry name" value="P-loop containing nucleoside triphosphate hydrolases"/>
    <property type="match status" value="1"/>
</dbReference>
<dbReference type="PANTHER" id="PTHR47691:SF3">
    <property type="entry name" value="HTH-TYPE TRANSCRIPTIONAL REGULATOR RV0890C-RELATED"/>
    <property type="match status" value="1"/>
</dbReference>
<dbReference type="InterPro" id="IPR011990">
    <property type="entry name" value="TPR-like_helical_dom_sf"/>
</dbReference>
<dbReference type="SMART" id="SM00028">
    <property type="entry name" value="TPR"/>
    <property type="match status" value="3"/>
</dbReference>
<dbReference type="InterPro" id="IPR019734">
    <property type="entry name" value="TPR_rpt"/>
</dbReference>
<dbReference type="Gene3D" id="1.20.930.20">
    <property type="entry name" value="Adaptor protein Cbl, N-terminal domain"/>
    <property type="match status" value="1"/>
</dbReference>
<evidence type="ECO:0000259" key="1">
    <source>
        <dbReference type="Pfam" id="PF20703"/>
    </source>
</evidence>
<dbReference type="InterPro" id="IPR049052">
    <property type="entry name" value="nSTAND1"/>
</dbReference>
<sequence>MPRQPNFVDGRLENITNLFKPLIVVLHELNDAFGPAFIRPMSATLQALVDAAQRIKHNKSECVELMETTHKIIFEIVNLHIKSEVPGSLPVDTVDHVGRFIETLRKIYAYIEAQQDGNKIKQLFRLAEATALLKDCQAGLAQAIEGFQVSTASKLVNHSQELEGTLQEMHVELLKTIQESSDVLSYTSSVISSSNSFSLLPPTPNVFHGRETEVQMLIKLLEEEKSPRIAILGGGGMGKTCLARVVLHHPTTLAKFEHRFFVTAEAAISASDLAALVGLHIGLDPAPDLTKSVVRFFQKTANCLLVIDNLETVWDTAESQDSVEQFLSMLDDIDHLALIITMRGVERPKQVKWTHPFIAPLQPLSKDAALQTFKDITNGCDSIEQINEVLQYTDYMPLAVDLMANLVEYEGLSTISSRWKDERTSILALGYDRKSNLDISIGLSLSSSRVTSESKDLLSLLSILPNGLSDTELLQSQLPISHILKCRSVLLSTSLAYLDKHQRLKSLVPIREHVQQYMPPSRILIQAVQRYLHSVLQIYHNYNAEQHQSVMNQITYNLGNLQQILQPDLTAESSNIKTLIYCILYLNSFYRVTGRRSTSLMDKVEPILLQLNDKSISARFLIEDLHSFRHKWVISEQWVTEKTAHFHNLNNIDLETQFYINLGNYFMSRKPDLPQAQIYYQAALDLARSSGNTHHQSNSLIKIGMVMWRGGNYVDANTYVLKGQQVSQSSGNFYTEAQACYIRASILIDVGDYREAISQLQRSQHTINICGLSGGFLHYSIALHHADIHLRKSEYTQAQTIFRSVIENTSIEDNNHAHAVALLNSAYIDILKNTVTQDISQALHTSREIFDRLDRNGGMLTCDMVEAELNLKRGRVEWAKLRFKQILKVAWEQDVEAKSYCLERLGNPKLWPSSDECSTLTVVYLSHAMHCKLKSEVCKALLFLGDTFVAENEDPAMTLYTLALEGFTFMDIHQYRAECMLRLGDLAHKHRDWNKARTFWSQARPLFEQAAQTKSVAEVDSRLVCLKDPVINQQALGKLVNLQVPVQIVSTSIKKSGVDMDNEVPIAVE</sequence>
<name>A0AAW0CVE7_9AGAR</name>
<dbReference type="Proteomes" id="UP001362999">
    <property type="component" value="Unassembled WGS sequence"/>
</dbReference>
<dbReference type="Gene3D" id="3.40.50.300">
    <property type="entry name" value="P-loop containing nucleotide triphosphate hydrolases"/>
    <property type="match status" value="1"/>
</dbReference>
<dbReference type="InterPro" id="IPR036537">
    <property type="entry name" value="Adaptor_Cbl_N_dom_sf"/>
</dbReference>
<dbReference type="EMBL" id="JAWWNJ010000013">
    <property type="protein sequence ID" value="KAK7042660.1"/>
    <property type="molecule type" value="Genomic_DNA"/>
</dbReference>